<dbReference type="EMBL" id="BRPJ01000031">
    <property type="protein sequence ID" value="GLB29794.1"/>
    <property type="molecule type" value="Genomic_DNA"/>
</dbReference>
<organism evidence="1 2">
    <name type="scientific">Lacrimispora amygdalina</name>
    <dbReference type="NCBI Taxonomy" id="253257"/>
    <lineage>
        <taxon>Bacteria</taxon>
        <taxon>Bacillati</taxon>
        <taxon>Bacillota</taxon>
        <taxon>Clostridia</taxon>
        <taxon>Lachnospirales</taxon>
        <taxon>Lachnospiraceae</taxon>
        <taxon>Lacrimispora</taxon>
    </lineage>
</organism>
<sequence>MEYVKDKTLFFDGRLAVQIPQSFQDMETNRAELMYPYEQRPQIILEDGEAHRFCTFSLLKEQKLAANQVEYVIKNITAAVVGLYPSCLLTDPRLVWRKEGAYGWFSFRSIIKEGELKNFMYVFSVDECMMLGTMGCFIEDEEGKKQLLQIMDSLEVPERKPSFARSSQSSLQTVGKNNGGGI</sequence>
<gene>
    <name evidence="1" type="ORF">LAD12857_17170</name>
</gene>
<evidence type="ECO:0000313" key="1">
    <source>
        <dbReference type="EMBL" id="GLB29794.1"/>
    </source>
</evidence>
<dbReference type="RefSeq" id="WP_346065056.1">
    <property type="nucleotide sequence ID" value="NZ_BRPJ01000031.1"/>
</dbReference>
<dbReference type="Proteomes" id="UP001419084">
    <property type="component" value="Unassembled WGS sequence"/>
</dbReference>
<protein>
    <submittedName>
        <fullName evidence="1">Uncharacterized protein</fullName>
    </submittedName>
</protein>
<reference evidence="1 2" key="1">
    <citation type="journal article" date="2024" name="Int. J. Syst. Evol. Microbiol.">
        <title>Lacrimispora brassicae sp. nov. isolated from fermented cabbage, and proposal of Clostridium indicum Gundawar et al. 2019 and Clostridium methoxybenzovorans Mechichi et al. 1999 as heterotypic synonyms of Lacrimispora amygdalina (Parshina et al. 2003) Haas and Blanchard 2020 and Lacrimispora indolis (McClung and McCoy 1957) Haas and Blanchard 2020, respectively.</title>
        <authorList>
            <person name="Kobayashi H."/>
            <person name="Tanizawa Y."/>
            <person name="Sakamoto M."/>
            <person name="Ohkuma M."/>
            <person name="Tohno M."/>
        </authorList>
    </citation>
    <scope>NUCLEOTIDE SEQUENCE [LARGE SCALE GENOMIC DNA]</scope>
    <source>
        <strain evidence="1 2">DSM 12857</strain>
    </source>
</reference>
<evidence type="ECO:0000313" key="2">
    <source>
        <dbReference type="Proteomes" id="UP001419084"/>
    </source>
</evidence>
<proteinExistence type="predicted"/>
<accession>A0ABQ5M5B3</accession>
<keyword evidence="2" id="KW-1185">Reference proteome</keyword>
<comment type="caution">
    <text evidence="1">The sequence shown here is derived from an EMBL/GenBank/DDBJ whole genome shotgun (WGS) entry which is preliminary data.</text>
</comment>
<name>A0ABQ5M5B3_9FIRM</name>